<gene>
    <name evidence="1" type="ORF">DI626_06895</name>
</gene>
<accession>A0A2W4ZV06</accession>
<reference evidence="1 2" key="1">
    <citation type="submission" date="2017-08" db="EMBL/GenBank/DDBJ databases">
        <title>Infants hospitalized years apart are colonized by the same room-sourced microbial strains.</title>
        <authorList>
            <person name="Brooks B."/>
            <person name="Olm M.R."/>
            <person name="Firek B.A."/>
            <person name="Baker R."/>
            <person name="Thomas B.C."/>
            <person name="Morowitz M.J."/>
            <person name="Banfield J.F."/>
        </authorList>
    </citation>
    <scope>NUCLEOTIDE SEQUENCE [LARGE SCALE GENOMIC DNA]</scope>
    <source>
        <strain evidence="1">S2_018_000_R2_104</strain>
    </source>
</reference>
<evidence type="ECO:0000313" key="2">
    <source>
        <dbReference type="Proteomes" id="UP000249557"/>
    </source>
</evidence>
<evidence type="ECO:0000313" key="1">
    <source>
        <dbReference type="EMBL" id="PZO86114.1"/>
    </source>
</evidence>
<dbReference type="Proteomes" id="UP000249557">
    <property type="component" value="Unassembled WGS sequence"/>
</dbReference>
<dbReference type="AlphaFoldDB" id="A0A2W4ZV06"/>
<dbReference type="EMBL" id="QFNK01000129">
    <property type="protein sequence ID" value="PZO86114.1"/>
    <property type="molecule type" value="Genomic_DNA"/>
</dbReference>
<proteinExistence type="predicted"/>
<comment type="caution">
    <text evidence="1">The sequence shown here is derived from an EMBL/GenBank/DDBJ whole genome shotgun (WGS) entry which is preliminary data.</text>
</comment>
<name>A0A2W4ZV06_9BACT</name>
<organism evidence="1 2">
    <name type="scientific">Micavibrio aeruginosavorus</name>
    <dbReference type="NCBI Taxonomy" id="349221"/>
    <lineage>
        <taxon>Bacteria</taxon>
        <taxon>Pseudomonadati</taxon>
        <taxon>Bdellovibrionota</taxon>
        <taxon>Bdellovibrionia</taxon>
        <taxon>Bdellovibrionales</taxon>
        <taxon>Pseudobdellovibrionaceae</taxon>
        <taxon>Micavibrio</taxon>
    </lineage>
</organism>
<protein>
    <submittedName>
        <fullName evidence="1">Uncharacterized protein</fullName>
    </submittedName>
</protein>
<sequence length="187" mass="20917">MISFKQEVAEVLNSMREVSVIMHYGVHDHNDIISPNTVSFPSITDMIDKSCMKTMRQLWLDALSRGKNDDEGKILDAGTSIADKFEKMLTEAISPREKDMTSQFVKAAAYPVPSAYAVKLPLHSKDLRLEIINTLVPFQKTREMLLRLEKTLEAPMRALQIGHSPINDVEALRASGTVVSGAKLIYN</sequence>